<name>A0A0W4ZGX1_PNEC8</name>
<keyword evidence="10" id="KW-1185">Reference proteome</keyword>
<feature type="region of interest" description="Disordered" evidence="8">
    <location>
        <begin position="227"/>
        <end position="247"/>
    </location>
</feature>
<evidence type="ECO:0000256" key="1">
    <source>
        <dbReference type="ARBA" id="ARBA00004604"/>
    </source>
</evidence>
<dbReference type="GO" id="GO:0006364">
    <property type="term" value="P:rRNA processing"/>
    <property type="evidence" value="ECO:0007669"/>
    <property type="project" value="UniProtKB-KW"/>
</dbReference>
<evidence type="ECO:0000256" key="4">
    <source>
        <dbReference type="ARBA" id="ARBA00023242"/>
    </source>
</evidence>
<sequence>MEHGIYTQLNVLLHDPKKFLKPSNKLHSSILFQVKKLLDPVTKQNSVFDELYLNGLDGNQVFEEVRLITNGLIDKLVEELKNILKNQVNLKKKLKYKTKRELDTVERDVDSPKELNEGKYKGNSMDIVTNKSNILPINDEYISEEDKSIPKEKVLELNNSPDSTNNFNNEIKKLEKIDNLSDEEDDDMYYLSNLSDSEISGEYLDKEFENTNEIKYADFFLPSIGKKSDEESSNIQKSTKNKKHDASNLKEDANINENHENIISKVQQDLFADSNEEIKEHEMSNKSEYMKTQKILSEEIKKLEMENVSKKDWMLMGEVKAKDRFINSLLEEDIEFERETKPEPAITKQDILDLEEMIKKRIIDSNFNDVQKIYSKKKKTFHPSKLFEINDEKNEKSLAEIYEDEYNKKTDPNYIGKKDEKLIKEHNEIEELFKKAMNKLNSLSSIYHKPKLAKPTFNVVSNVSTITMEEAQPSSFATQNMLAPHEIYVTGSEKVKDEIPRRSGIIIAKNEMSKEEKNRYRKYLRSKEKHKLLNKPDKLTKEIIKTFKKSDVKIVQGNNEKKSVIKHSKNSKEIKKSFELKL</sequence>
<keyword evidence="2 7" id="KW-0690">Ribosome biogenesis</keyword>
<keyword evidence="3 7" id="KW-0698">rRNA processing</keyword>
<evidence type="ECO:0000256" key="2">
    <source>
        <dbReference type="ARBA" id="ARBA00022517"/>
    </source>
</evidence>
<comment type="similarity">
    <text evidence="6 7">Belongs to the MPP10 family.</text>
</comment>
<dbReference type="GO" id="GO:0005732">
    <property type="term" value="C:sno(s)RNA-containing ribonucleoprotein complex"/>
    <property type="evidence" value="ECO:0007669"/>
    <property type="project" value="UniProtKB-UniRule"/>
</dbReference>
<evidence type="ECO:0000256" key="6">
    <source>
        <dbReference type="ARBA" id="ARBA00029455"/>
    </source>
</evidence>
<dbReference type="VEuPathDB" id="FungiDB:T552_02055"/>
<reference evidence="10" key="1">
    <citation type="journal article" date="2016" name="Nat. Commun.">
        <title>Genome analysis of three Pneumocystis species reveals adaptation mechanisms to life exclusively in mammalian hosts.</title>
        <authorList>
            <person name="Ma L."/>
            <person name="Chen Z."/>
            <person name="Huang D.W."/>
            <person name="Kutty G."/>
            <person name="Ishihara M."/>
            <person name="Wang H."/>
            <person name="Abouelleil A."/>
            <person name="Bishop L."/>
            <person name="Davey E."/>
            <person name="Deng R."/>
            <person name="Deng X."/>
            <person name="Fan L."/>
            <person name="Fantoni G."/>
            <person name="Fitzgerald M."/>
            <person name="Gogineni E."/>
            <person name="Goldberg J.M."/>
            <person name="Handley G."/>
            <person name="Hu X."/>
            <person name="Huber C."/>
            <person name="Jiao X."/>
            <person name="Jones K."/>
            <person name="Levin J.Z."/>
            <person name="Liu Y."/>
            <person name="Macdonald P."/>
            <person name="Melnikov A."/>
            <person name="Raley C."/>
            <person name="Sassi M."/>
            <person name="Sherman B.T."/>
            <person name="Song X."/>
            <person name="Sykes S."/>
            <person name="Tran B."/>
            <person name="Walsh L."/>
            <person name="Xia Y."/>
            <person name="Yang J."/>
            <person name="Young S."/>
            <person name="Zeng Q."/>
            <person name="Zheng X."/>
            <person name="Stephens R."/>
            <person name="Nusbaum C."/>
            <person name="Birren B.W."/>
            <person name="Azadi P."/>
            <person name="Lempicki R.A."/>
            <person name="Cuomo C.A."/>
            <person name="Kovacs J.A."/>
        </authorList>
    </citation>
    <scope>NUCLEOTIDE SEQUENCE [LARGE SCALE GENOMIC DNA]</scope>
    <source>
        <strain evidence="10">B80</strain>
    </source>
</reference>
<evidence type="ECO:0000313" key="10">
    <source>
        <dbReference type="Proteomes" id="UP000054454"/>
    </source>
</evidence>
<proteinExistence type="inferred from homology"/>
<dbReference type="PANTHER" id="PTHR17039">
    <property type="entry name" value="U3 SMALL NUCLEOLAR RIBONUCLEOPROTEIN PROTEIN MPP10"/>
    <property type="match status" value="1"/>
</dbReference>
<dbReference type="Proteomes" id="UP000054454">
    <property type="component" value="Unassembled WGS sequence"/>
</dbReference>
<organism evidence="9 10">
    <name type="scientific">Pneumocystis carinii (strain B80)</name>
    <name type="common">Rat pneumocystis pneumonia agent</name>
    <name type="synonym">Pneumocystis carinii f. sp. carinii</name>
    <dbReference type="NCBI Taxonomy" id="1408658"/>
    <lineage>
        <taxon>Eukaryota</taxon>
        <taxon>Fungi</taxon>
        <taxon>Dikarya</taxon>
        <taxon>Ascomycota</taxon>
        <taxon>Taphrinomycotina</taxon>
        <taxon>Pneumocystomycetes</taxon>
        <taxon>Pneumocystaceae</taxon>
        <taxon>Pneumocystis</taxon>
    </lineage>
</organism>
<evidence type="ECO:0000256" key="7">
    <source>
        <dbReference type="PIRNR" id="PIRNR017300"/>
    </source>
</evidence>
<dbReference type="EMBL" id="LFVZ01000009">
    <property type="protein sequence ID" value="KTW27613.1"/>
    <property type="molecule type" value="Genomic_DNA"/>
</dbReference>
<dbReference type="PIRSF" id="PIRSF017300">
    <property type="entry name" value="snoRNP_Mpp10"/>
    <property type="match status" value="1"/>
</dbReference>
<comment type="function">
    <text evidence="7">Involved in nucleolar processing of pre-18S ribosomal RNA.</text>
</comment>
<evidence type="ECO:0000313" key="9">
    <source>
        <dbReference type="EMBL" id="KTW27613.1"/>
    </source>
</evidence>
<accession>A0A0W4ZGX1</accession>
<dbReference type="RefSeq" id="XP_018225495.1">
    <property type="nucleotide sequence ID" value="XM_018370611.1"/>
</dbReference>
<evidence type="ECO:0000256" key="5">
    <source>
        <dbReference type="ARBA" id="ARBA00023274"/>
    </source>
</evidence>
<comment type="caution">
    <text evidence="9">The sequence shown here is derived from an EMBL/GenBank/DDBJ whole genome shotgun (WGS) entry which is preliminary data.</text>
</comment>
<dbReference type="OrthoDB" id="445326at2759"/>
<keyword evidence="4 7" id="KW-0539">Nucleus</keyword>
<protein>
    <recommendedName>
        <fullName evidence="7">U3 small nucleolar ribonucleoprotein protein MPP10</fullName>
    </recommendedName>
</protein>
<evidence type="ECO:0000256" key="8">
    <source>
        <dbReference type="SAM" id="MobiDB-lite"/>
    </source>
</evidence>
<dbReference type="PANTHER" id="PTHR17039:SF0">
    <property type="entry name" value="U3 SMALL NUCLEOLAR RIBONUCLEOPROTEIN PROTEIN MPP10"/>
    <property type="match status" value="1"/>
</dbReference>
<dbReference type="GO" id="GO:0034457">
    <property type="term" value="C:Mpp10 complex"/>
    <property type="evidence" value="ECO:0007669"/>
    <property type="project" value="UniProtKB-UniRule"/>
</dbReference>
<dbReference type="GO" id="GO:0032040">
    <property type="term" value="C:small-subunit processome"/>
    <property type="evidence" value="ECO:0007669"/>
    <property type="project" value="TreeGrafter"/>
</dbReference>
<dbReference type="AlphaFoldDB" id="A0A0W4ZGX1"/>
<dbReference type="Pfam" id="PF04006">
    <property type="entry name" value="Mpp10"/>
    <property type="match status" value="1"/>
</dbReference>
<evidence type="ECO:0000256" key="3">
    <source>
        <dbReference type="ARBA" id="ARBA00022552"/>
    </source>
</evidence>
<dbReference type="InterPro" id="IPR012173">
    <property type="entry name" value="Mpp10"/>
</dbReference>
<gene>
    <name evidence="9" type="ORF">T552_02055</name>
</gene>
<comment type="subcellular location">
    <subcellularLocation>
        <location evidence="1 7">Nucleus</location>
        <location evidence="1 7">Nucleolus</location>
    </subcellularLocation>
</comment>
<dbReference type="GeneID" id="28936814"/>
<keyword evidence="5 7" id="KW-0687">Ribonucleoprotein</keyword>